<feature type="active site" description="Nucleophile" evidence="1">
    <location>
        <position position="51"/>
    </location>
</feature>
<evidence type="ECO:0000259" key="5">
    <source>
        <dbReference type="Pfam" id="PF13409"/>
    </source>
</evidence>
<gene>
    <name evidence="6" type="ORF">Nkreftii_000286</name>
</gene>
<keyword evidence="6" id="KW-0808">Transferase</keyword>
<feature type="region of interest" description="Disordered" evidence="4">
    <location>
        <begin position="297"/>
        <end position="316"/>
    </location>
</feature>
<name>A0A7S8FB52_9BACT</name>
<dbReference type="InterPro" id="IPR040079">
    <property type="entry name" value="Glutathione_S-Trfase"/>
</dbReference>
<dbReference type="PIRSF" id="PIRSF015753">
    <property type="entry name" value="GST"/>
    <property type="match status" value="1"/>
</dbReference>
<accession>A0A7S8FB52</accession>
<dbReference type="SFLD" id="SFLDG01148">
    <property type="entry name" value="Xi_(cytGST)"/>
    <property type="match status" value="1"/>
</dbReference>
<dbReference type="AlphaFoldDB" id="A0A7S8FB52"/>
<evidence type="ECO:0000313" key="7">
    <source>
        <dbReference type="Proteomes" id="UP000593737"/>
    </source>
</evidence>
<dbReference type="EMBL" id="CP047423">
    <property type="protein sequence ID" value="QPD02512.1"/>
    <property type="molecule type" value="Genomic_DNA"/>
</dbReference>
<dbReference type="CDD" id="cd03190">
    <property type="entry name" value="GST_C_Omega_like"/>
    <property type="match status" value="1"/>
</dbReference>
<evidence type="ECO:0000256" key="1">
    <source>
        <dbReference type="PIRSR" id="PIRSR015753-1"/>
    </source>
</evidence>
<organism evidence="6 7">
    <name type="scientific">Candidatus Nitrospira kreftii</name>
    <dbReference type="NCBI Taxonomy" id="2652173"/>
    <lineage>
        <taxon>Bacteria</taxon>
        <taxon>Pseudomonadati</taxon>
        <taxon>Nitrospirota</taxon>
        <taxon>Nitrospiria</taxon>
        <taxon>Nitrospirales</taxon>
        <taxon>Nitrospiraceae</taxon>
        <taxon>Nitrospira</taxon>
    </lineage>
</organism>
<dbReference type="Gene3D" id="3.40.30.10">
    <property type="entry name" value="Glutaredoxin"/>
    <property type="match status" value="1"/>
</dbReference>
<evidence type="ECO:0000313" key="6">
    <source>
        <dbReference type="EMBL" id="QPD02512.1"/>
    </source>
</evidence>
<dbReference type="InterPro" id="IPR047047">
    <property type="entry name" value="GST_Omega-like_C"/>
</dbReference>
<dbReference type="Gene3D" id="1.20.1050.10">
    <property type="match status" value="1"/>
</dbReference>
<reference evidence="6 7" key="1">
    <citation type="journal article" date="2020" name="ISME J.">
        <title>Enrichment and physiological characterization of a novel comammox Nitrospira indicates ammonium inhibition of complete nitrification.</title>
        <authorList>
            <person name="Sakoula D."/>
            <person name="Koch H."/>
            <person name="Frank J."/>
            <person name="Jetten M.S.M."/>
            <person name="van Kessel M.A.H.J."/>
            <person name="Lucker S."/>
        </authorList>
    </citation>
    <scope>NUCLEOTIDE SEQUENCE [LARGE SCALE GENOMIC DNA]</scope>
    <source>
        <strain evidence="6">Comreactor17</strain>
    </source>
</reference>
<evidence type="ECO:0000256" key="2">
    <source>
        <dbReference type="PIRSR" id="PIRSR015753-2"/>
    </source>
</evidence>
<feature type="site" description="Lowers pKa of active site Cys" evidence="3">
    <location>
        <position position="283"/>
    </location>
</feature>
<dbReference type="SFLD" id="SFLDS00019">
    <property type="entry name" value="Glutathione_Transferase_(cytos"/>
    <property type="match status" value="1"/>
</dbReference>
<dbReference type="InterPro" id="IPR016639">
    <property type="entry name" value="GST_Omega/GSH"/>
</dbReference>
<evidence type="ECO:0000256" key="4">
    <source>
        <dbReference type="SAM" id="MobiDB-lite"/>
    </source>
</evidence>
<feature type="binding site" evidence="2">
    <location>
        <begin position="117"/>
        <end position="120"/>
    </location>
    <ligand>
        <name>glutathione</name>
        <dbReference type="ChEBI" id="CHEBI:57925"/>
    </ligand>
</feature>
<dbReference type="InterPro" id="IPR036249">
    <property type="entry name" value="Thioredoxin-like_sf"/>
</dbReference>
<feature type="active site" description="Proton donor/acceptor" evidence="1">
    <location>
        <position position="182"/>
    </location>
</feature>
<dbReference type="PANTHER" id="PTHR32419:SF6">
    <property type="entry name" value="GLUTATHIONE S-TRANSFERASE OMEGA-LIKE 1-RELATED"/>
    <property type="match status" value="1"/>
</dbReference>
<dbReference type="InterPro" id="IPR004045">
    <property type="entry name" value="Glutathione_S-Trfase_N"/>
</dbReference>
<feature type="domain" description="GST N-terminal" evidence="5">
    <location>
        <begin position="50"/>
        <end position="136"/>
    </location>
</feature>
<feature type="binding site" evidence="2">
    <location>
        <position position="84"/>
    </location>
    <ligand>
        <name>glutathione</name>
        <dbReference type="ChEBI" id="CHEBI:57925"/>
    </ligand>
</feature>
<dbReference type="GO" id="GO:0005737">
    <property type="term" value="C:cytoplasm"/>
    <property type="evidence" value="ECO:0007669"/>
    <property type="project" value="TreeGrafter"/>
</dbReference>
<dbReference type="InterPro" id="IPR036282">
    <property type="entry name" value="Glutathione-S-Trfase_C_sf"/>
</dbReference>
<feature type="site" description="Lowers pKa of active site Cys" evidence="3">
    <location>
        <position position="240"/>
    </location>
</feature>
<dbReference type="Pfam" id="PF13409">
    <property type="entry name" value="GST_N_2"/>
    <property type="match status" value="1"/>
</dbReference>
<dbReference type="SUPFAM" id="SSF52833">
    <property type="entry name" value="Thioredoxin-like"/>
    <property type="match status" value="1"/>
</dbReference>
<dbReference type="KEGG" id="nkf:Nkreftii_000286"/>
<dbReference type="SFLD" id="SFLDG01206">
    <property type="entry name" value="Xi.1"/>
    <property type="match status" value="1"/>
</dbReference>
<sequence length="316" mass="37068">MNIRAQFPDEQSTAGEFKRQPDAFREWVTANDSSGYPAVTGRYHLYVSWACPWAHRTIIVRKLKRLESVIGMTVVDPIRDEQGWAFREGPGHSIDTINQFHFLSEAYRATDRRFRGRVTVPVLWDTVTKRIVSNSDDDLMRMFNSEFNRFTKSQIDLYPEKLRPEIDELNSFIYENVNDGVYRAGFTTSQNTYDRAARRLFAALDQLDARLATRRYLFGPELVETDWRFFVTLIRFDAVYYGHFKCNLRRIIDYPNLFGYLKDLYQTDGIAETVNFDHIKRHYYVTHDDINPTRIVPIGPDQDLSAPHGRDHLSSR</sequence>
<protein>
    <submittedName>
        <fullName evidence="6">S-transferase</fullName>
    </submittedName>
</protein>
<dbReference type="Pfam" id="PF13410">
    <property type="entry name" value="GST_C_2"/>
    <property type="match status" value="1"/>
</dbReference>
<dbReference type="SUPFAM" id="SSF47616">
    <property type="entry name" value="GST C-terminal domain-like"/>
    <property type="match status" value="1"/>
</dbReference>
<dbReference type="PANTHER" id="PTHR32419">
    <property type="entry name" value="GLUTATHIONYL-HYDROQUINONE REDUCTASE"/>
    <property type="match status" value="1"/>
</dbReference>
<evidence type="ECO:0000256" key="3">
    <source>
        <dbReference type="PIRSR" id="PIRSR015753-3"/>
    </source>
</evidence>
<proteinExistence type="predicted"/>
<dbReference type="Proteomes" id="UP000593737">
    <property type="component" value="Chromosome"/>
</dbReference>
<dbReference type="GO" id="GO:0004364">
    <property type="term" value="F:glutathione transferase activity"/>
    <property type="evidence" value="ECO:0007669"/>
    <property type="project" value="InterPro"/>
</dbReference>